<evidence type="ECO:0000313" key="1">
    <source>
        <dbReference type="EMBL" id="CAD8856522.1"/>
    </source>
</evidence>
<protein>
    <submittedName>
        <fullName evidence="1">Uncharacterized protein</fullName>
    </submittedName>
</protein>
<name>A0A7S1AJU0_NOCSC</name>
<reference evidence="1" key="1">
    <citation type="submission" date="2021-01" db="EMBL/GenBank/DDBJ databases">
        <authorList>
            <person name="Corre E."/>
            <person name="Pelletier E."/>
            <person name="Niang G."/>
            <person name="Scheremetjew M."/>
            <person name="Finn R."/>
            <person name="Kale V."/>
            <person name="Holt S."/>
            <person name="Cochrane G."/>
            <person name="Meng A."/>
            <person name="Brown T."/>
            <person name="Cohen L."/>
        </authorList>
    </citation>
    <scope>NUCLEOTIDE SEQUENCE</scope>
</reference>
<organism evidence="1">
    <name type="scientific">Noctiluca scintillans</name>
    <name type="common">Sea sparkle</name>
    <name type="synonym">Red tide dinoflagellate</name>
    <dbReference type="NCBI Taxonomy" id="2966"/>
    <lineage>
        <taxon>Eukaryota</taxon>
        <taxon>Sar</taxon>
        <taxon>Alveolata</taxon>
        <taxon>Dinophyceae</taxon>
        <taxon>Noctilucales</taxon>
        <taxon>Noctilucaceae</taxon>
        <taxon>Noctiluca</taxon>
    </lineage>
</organism>
<accession>A0A7S1AJU0</accession>
<sequence>MSADSTVSPAAPAPLLKGDDVYVFYQMEKRCQASRKYFAALDPRHGSYRPRVGMSEGWVPARVMRDHDPTARDADVLVEYRWPYFHTQRGHLADSNSGWTEGFPAHYVRRAPGSTNGLPEVRSLIPPGSRPELAIITFRWGGTNEIVAPEQWGETGSSVSDLFVESFIDSAVLPRFGPNYEVWTAYVQDHSDILKIADSAHLIFGPNHPIRRARHTVGMYFLYPTAFEEGCIPNHETGEDHGAALVDHKAFFRMIKAVERCGIPTRFPHPSGFYEVLTSKRWNYMMSMVPHLRVPPTVGCPRMLIERSCKGAAADALASLNVVKRQQAKLSNSPLPTTDINRGVAKLGFSWEALDVKYWEGESGLETALYQLTQAIEISGELTGQPHDLESIIVQEYCEHDLELRLYAVEGQVEVGIYTKFCRIKQNQEFGDFKELFAGDKAADAWMGGDRAALEDGERQCREITDHWLHWVRAQICEVPPAVRFDFFVGRAAEPGKAVVWTLEICELGFSMLGEQNLPSKVFAAMLRSCLGESSPSRVKEQEASSKIEPAKAEDVASVASAGGASAEVPDGVPPVLHILVPSGPGTTSDQQMCSGMYEMVRRTKVNRRPLWQHVRGDRWLYFGCDDYWYVGDEEEKGLNFKCMQGYIRHPAGTATTPEAFPRTWEKYLTSEDWVQDDRIVVGTEVSAVAKGKGGTKSR</sequence>
<proteinExistence type="predicted"/>
<gene>
    <name evidence="1" type="ORF">NSCI0253_LOCUS30874</name>
</gene>
<dbReference type="AlphaFoldDB" id="A0A7S1AJU0"/>
<dbReference type="EMBL" id="HBFQ01043611">
    <property type="protein sequence ID" value="CAD8856522.1"/>
    <property type="molecule type" value="Transcribed_RNA"/>
</dbReference>